<dbReference type="Proteomes" id="UP001138709">
    <property type="component" value="Unassembled WGS sequence"/>
</dbReference>
<dbReference type="GO" id="GO:0005737">
    <property type="term" value="C:cytoplasm"/>
    <property type="evidence" value="ECO:0007669"/>
    <property type="project" value="UniProtKB-SubCell"/>
</dbReference>
<proteinExistence type="predicted"/>
<dbReference type="Pfam" id="PF01814">
    <property type="entry name" value="Hemerythrin"/>
    <property type="match status" value="1"/>
</dbReference>
<dbReference type="EMBL" id="JAAEDL010000014">
    <property type="protein sequence ID" value="MBR0681816.1"/>
    <property type="molecule type" value="Genomic_DNA"/>
</dbReference>
<dbReference type="NCBIfam" id="NF008221">
    <property type="entry name" value="PRK10992.1"/>
    <property type="match status" value="1"/>
</dbReference>
<keyword evidence="4" id="KW-0408">Iron</keyword>
<evidence type="ECO:0000313" key="6">
    <source>
        <dbReference type="EMBL" id="MBR0681816.1"/>
    </source>
</evidence>
<evidence type="ECO:0000256" key="1">
    <source>
        <dbReference type="ARBA" id="ARBA00004496"/>
    </source>
</evidence>
<dbReference type="InterPro" id="IPR012312">
    <property type="entry name" value="Hemerythrin-like"/>
</dbReference>
<reference evidence="6" key="1">
    <citation type="submission" date="2020-01" db="EMBL/GenBank/DDBJ databases">
        <authorList>
            <person name="Rat A."/>
        </authorList>
    </citation>
    <scope>NUCLEOTIDE SEQUENCE</scope>
    <source>
        <strain evidence="6">LMG 31228</strain>
    </source>
</reference>
<evidence type="ECO:0000256" key="2">
    <source>
        <dbReference type="ARBA" id="ARBA00022490"/>
    </source>
</evidence>
<dbReference type="Gene3D" id="1.20.120.520">
    <property type="entry name" value="nmb1532 protein domain like"/>
    <property type="match status" value="1"/>
</dbReference>
<dbReference type="InterPro" id="IPR019903">
    <property type="entry name" value="RIC_family"/>
</dbReference>
<evidence type="ECO:0000259" key="5">
    <source>
        <dbReference type="Pfam" id="PF01814"/>
    </source>
</evidence>
<sequence length="222" mass="23790">MIPTASQGLAGRTLSDIAASLPGATAVFRARKMDFCCGGGVPLAEAAAAKGLDLAALETELAALDGNAAPADADLPTETLIGRILERYHAVHRRELPELVRLARRVEAVHRANADVPAGLADLLEEMEAEMASHMMKEERILFPMMLAGQGAMAGGPIAVMRHEHDDHGDRLGRILALTSDATPPEGACTTWRALYAGIRKFAEDLTEHVHLENNVLFPRFA</sequence>
<comment type="caution">
    <text evidence="6">The sequence shown here is derived from an EMBL/GenBank/DDBJ whole genome shotgun (WGS) entry which is preliminary data.</text>
</comment>
<dbReference type="GO" id="GO:0046872">
    <property type="term" value="F:metal ion binding"/>
    <property type="evidence" value="ECO:0007669"/>
    <property type="project" value="UniProtKB-KW"/>
</dbReference>
<name>A0A9X9XDN0_9PROT</name>
<accession>A0A9X9XDN0</accession>
<feature type="domain" description="Hemerythrin-like" evidence="5">
    <location>
        <begin position="83"/>
        <end position="220"/>
    </location>
</feature>
<gene>
    <name evidence="6" type="primary">ytfE</name>
    <name evidence="6" type="ORF">GXW74_15075</name>
</gene>
<dbReference type="NCBIfam" id="TIGR03652">
    <property type="entry name" value="FeS_repair_RIC"/>
    <property type="match status" value="1"/>
</dbReference>
<evidence type="ECO:0000256" key="3">
    <source>
        <dbReference type="ARBA" id="ARBA00022723"/>
    </source>
</evidence>
<dbReference type="RefSeq" id="WP_211847339.1">
    <property type="nucleotide sequence ID" value="NZ_JAAEDL010000014.1"/>
</dbReference>
<organism evidence="6 7">
    <name type="scientific">Neoroseomonas eburnea</name>
    <dbReference type="NCBI Taxonomy" id="1346889"/>
    <lineage>
        <taxon>Bacteria</taxon>
        <taxon>Pseudomonadati</taxon>
        <taxon>Pseudomonadota</taxon>
        <taxon>Alphaproteobacteria</taxon>
        <taxon>Acetobacterales</taxon>
        <taxon>Acetobacteraceae</taxon>
        <taxon>Neoroseomonas</taxon>
    </lineage>
</organism>
<keyword evidence="3" id="KW-0479">Metal-binding</keyword>
<dbReference type="CDD" id="cd12108">
    <property type="entry name" value="Hr-like"/>
    <property type="match status" value="1"/>
</dbReference>
<evidence type="ECO:0000313" key="7">
    <source>
        <dbReference type="Proteomes" id="UP001138709"/>
    </source>
</evidence>
<dbReference type="Pfam" id="PF04405">
    <property type="entry name" value="ScdA_N"/>
    <property type="match status" value="1"/>
</dbReference>
<reference evidence="6" key="2">
    <citation type="journal article" date="2021" name="Syst. Appl. Microbiol.">
        <title>Roseomonas hellenica sp. nov., isolated from roots of wild-growing Alkanna tinctoria.</title>
        <authorList>
            <person name="Rat A."/>
            <person name="Naranjo H.D."/>
            <person name="Lebbe L."/>
            <person name="Cnockaert M."/>
            <person name="Krigas N."/>
            <person name="Grigoriadou K."/>
            <person name="Maloupa E."/>
            <person name="Willems A."/>
        </authorList>
    </citation>
    <scope>NUCLEOTIDE SEQUENCE</scope>
    <source>
        <strain evidence="6">LMG 31228</strain>
    </source>
</reference>
<dbReference type="PANTHER" id="PTHR36438:SF1">
    <property type="entry name" value="IRON-SULFUR CLUSTER REPAIR PROTEIN YTFE"/>
    <property type="match status" value="1"/>
</dbReference>
<dbReference type="AlphaFoldDB" id="A0A9X9XDN0"/>
<comment type="subcellular location">
    <subcellularLocation>
        <location evidence="1">Cytoplasm</location>
    </subcellularLocation>
</comment>
<keyword evidence="7" id="KW-1185">Reference proteome</keyword>
<dbReference type="PANTHER" id="PTHR36438">
    <property type="entry name" value="IRON-SULFUR CLUSTER REPAIR PROTEIN YTFE"/>
    <property type="match status" value="1"/>
</dbReference>
<keyword evidence="2" id="KW-0963">Cytoplasm</keyword>
<evidence type="ECO:0000256" key="4">
    <source>
        <dbReference type="ARBA" id="ARBA00023004"/>
    </source>
</evidence>
<protein>
    <submittedName>
        <fullName evidence="6">Iron-sulfur cluster repair protein YtfE</fullName>
    </submittedName>
</protein>